<reference evidence="3 4" key="1">
    <citation type="submission" date="2020-04" db="EMBL/GenBank/DDBJ databases">
        <title>Massilia sp. RP-1-19 isolated from soil.</title>
        <authorList>
            <person name="Dahal R.H."/>
        </authorList>
    </citation>
    <scope>NUCLEOTIDE SEQUENCE [LARGE SCALE GENOMIC DNA]</scope>
    <source>
        <strain evidence="3 4">RP-1-19</strain>
    </source>
</reference>
<feature type="region of interest" description="Disordered" evidence="2">
    <location>
        <begin position="279"/>
        <end position="310"/>
    </location>
</feature>
<dbReference type="EMBL" id="JABBGG010000018">
    <property type="protein sequence ID" value="NML63475.1"/>
    <property type="molecule type" value="Genomic_DNA"/>
</dbReference>
<feature type="coiled-coil region" evidence="1">
    <location>
        <begin position="87"/>
        <end position="149"/>
    </location>
</feature>
<accession>A0A848HQ54</accession>
<evidence type="ECO:0000313" key="3">
    <source>
        <dbReference type="EMBL" id="NML63475.1"/>
    </source>
</evidence>
<dbReference type="SUPFAM" id="SSF57997">
    <property type="entry name" value="Tropomyosin"/>
    <property type="match status" value="1"/>
</dbReference>
<protein>
    <recommendedName>
        <fullName evidence="5">KfrA N-terminal DNA-binding domain-containing protein</fullName>
    </recommendedName>
</protein>
<evidence type="ECO:0000313" key="4">
    <source>
        <dbReference type="Proteomes" id="UP000583752"/>
    </source>
</evidence>
<evidence type="ECO:0000256" key="2">
    <source>
        <dbReference type="SAM" id="MobiDB-lite"/>
    </source>
</evidence>
<proteinExistence type="predicted"/>
<feature type="coiled-coil region" evidence="1">
    <location>
        <begin position="183"/>
        <end position="266"/>
    </location>
</feature>
<dbReference type="AlphaFoldDB" id="A0A848HQ54"/>
<organism evidence="3 4">
    <name type="scientific">Massilia polaris</name>
    <dbReference type="NCBI Taxonomy" id="2728846"/>
    <lineage>
        <taxon>Bacteria</taxon>
        <taxon>Pseudomonadati</taxon>
        <taxon>Pseudomonadota</taxon>
        <taxon>Betaproteobacteria</taxon>
        <taxon>Burkholderiales</taxon>
        <taxon>Oxalobacteraceae</taxon>
        <taxon>Telluria group</taxon>
        <taxon>Massilia</taxon>
    </lineage>
</organism>
<gene>
    <name evidence="3" type="ORF">HHL21_20770</name>
</gene>
<comment type="caution">
    <text evidence="3">The sequence shown here is derived from an EMBL/GenBank/DDBJ whole genome shotgun (WGS) entry which is preliminary data.</text>
</comment>
<dbReference type="Proteomes" id="UP000583752">
    <property type="component" value="Unassembled WGS sequence"/>
</dbReference>
<evidence type="ECO:0008006" key="5">
    <source>
        <dbReference type="Google" id="ProtNLM"/>
    </source>
</evidence>
<keyword evidence="4" id="KW-1185">Reference proteome</keyword>
<keyword evidence="1" id="KW-0175">Coiled coil</keyword>
<name>A0A848HQ54_9BURK</name>
<evidence type="ECO:0000256" key="1">
    <source>
        <dbReference type="SAM" id="Coils"/>
    </source>
</evidence>
<sequence>MAHLEGDSGRFHVTGQRQAEALNRFWENLREKSRVTINHPDLPDALKVATGELVATLWQTAQEAAHEGLASFQSEAQARISLAEDAVSRSTSNLNAARADLVALEDELRHAHDQIELLRHESTSLNSTNAALEGQLKSARADLEGSLARLDASRHDFAVELDKVRLSVKQNEARLSATEARALVEIDRERMAARQARKALEAALSEKKAAVDRYREETMSLQKQLATFSHQNGMQAGELRAMTANLEKSQAELDRLHAQLGAAGAEVSALRAKNEILDEQKSSLATSKESVAPGGQSRTRKQTKTTTQSA</sequence>